<evidence type="ECO:0000313" key="2">
    <source>
        <dbReference type="Proteomes" id="UP000032336"/>
    </source>
</evidence>
<dbReference type="STRING" id="1121877.FEAC_23990"/>
<gene>
    <name evidence="1" type="ORF">FEAC_23990</name>
</gene>
<accession>A0A0D8FSC7</accession>
<protein>
    <submittedName>
        <fullName evidence="1">Uncharacterized protein</fullName>
    </submittedName>
</protein>
<keyword evidence="2" id="KW-1185">Reference proteome</keyword>
<reference evidence="1 2" key="1">
    <citation type="submission" date="2015-01" db="EMBL/GenBank/DDBJ databases">
        <title>Draft genome of the acidophilic iron oxidizer Ferrimicrobium acidiphilum strain T23.</title>
        <authorList>
            <person name="Poehlein A."/>
            <person name="Eisen S."/>
            <person name="Schloemann M."/>
            <person name="Johnson B.D."/>
            <person name="Daniel R."/>
            <person name="Muehling M."/>
        </authorList>
    </citation>
    <scope>NUCLEOTIDE SEQUENCE [LARGE SCALE GENOMIC DNA]</scope>
    <source>
        <strain evidence="1 2">T23</strain>
    </source>
</reference>
<dbReference type="AlphaFoldDB" id="A0A0D8FSC7"/>
<dbReference type="EMBL" id="JXUW01000027">
    <property type="protein sequence ID" value="KJE75839.1"/>
    <property type="molecule type" value="Genomic_DNA"/>
</dbReference>
<dbReference type="Proteomes" id="UP000032336">
    <property type="component" value="Unassembled WGS sequence"/>
</dbReference>
<organism evidence="1 2">
    <name type="scientific">Ferrimicrobium acidiphilum DSM 19497</name>
    <dbReference type="NCBI Taxonomy" id="1121877"/>
    <lineage>
        <taxon>Bacteria</taxon>
        <taxon>Bacillati</taxon>
        <taxon>Actinomycetota</taxon>
        <taxon>Acidimicrobiia</taxon>
        <taxon>Acidimicrobiales</taxon>
        <taxon>Acidimicrobiaceae</taxon>
        <taxon>Ferrimicrobium</taxon>
    </lineage>
</organism>
<sequence>MEQNATGIAEILLGLSDVNLLGAPDGVPTVDVQMYYNRM</sequence>
<evidence type="ECO:0000313" key="1">
    <source>
        <dbReference type="EMBL" id="KJE75839.1"/>
    </source>
</evidence>
<comment type="caution">
    <text evidence="1">The sequence shown here is derived from an EMBL/GenBank/DDBJ whole genome shotgun (WGS) entry which is preliminary data.</text>
</comment>
<proteinExistence type="predicted"/>
<name>A0A0D8FSC7_9ACTN</name>